<dbReference type="CDD" id="cd00158">
    <property type="entry name" value="RHOD"/>
    <property type="match status" value="1"/>
</dbReference>
<dbReference type="Proteomes" id="UP000263517">
    <property type="component" value="Unassembled WGS sequence"/>
</dbReference>
<accession>A0A350P716</accession>
<evidence type="ECO:0000313" key="3">
    <source>
        <dbReference type="EMBL" id="HBU50178.1"/>
    </source>
</evidence>
<dbReference type="PROSITE" id="PS50206">
    <property type="entry name" value="RHODANESE_3"/>
    <property type="match status" value="1"/>
</dbReference>
<evidence type="ECO:0000259" key="1">
    <source>
        <dbReference type="PROSITE" id="PS50206"/>
    </source>
</evidence>
<sequence>MRIVVTACIVIIAISLFVSLQCTAKARAQHTPVVKSPFLMERIKNNDWMLIDVRSPQAYANGHIPGAINMPHEKINDYLSELEQHKNKPIIIYCQRDKEAHIAMKMLEKMNFSEVIHFEGDMLGWNGTGATIDRM</sequence>
<gene>
    <name evidence="2" type="ORF">DCW74_15270</name>
    <name evidence="3" type="ORF">DEB45_02860</name>
</gene>
<dbReference type="SUPFAM" id="SSF52821">
    <property type="entry name" value="Rhodanese/Cell cycle control phosphatase"/>
    <property type="match status" value="1"/>
</dbReference>
<comment type="caution">
    <text evidence="2">The sequence shown here is derived from an EMBL/GenBank/DDBJ whole genome shotgun (WGS) entry which is preliminary data.</text>
</comment>
<dbReference type="EMBL" id="DNAN01000535">
    <property type="protein sequence ID" value="HAW77083.1"/>
    <property type="molecule type" value="Genomic_DNA"/>
</dbReference>
<dbReference type="SMART" id="SM00450">
    <property type="entry name" value="RHOD"/>
    <property type="match status" value="1"/>
</dbReference>
<dbReference type="STRING" id="589873.EP12_15665"/>
<name>A0A350P716_9ALTE</name>
<dbReference type="Proteomes" id="UP000264779">
    <property type="component" value="Unassembled WGS sequence"/>
</dbReference>
<reference evidence="4 5" key="1">
    <citation type="journal article" date="2018" name="Nat. Biotechnol.">
        <title>A standardized bacterial taxonomy based on genome phylogeny substantially revises the tree of life.</title>
        <authorList>
            <person name="Parks D.H."/>
            <person name="Chuvochina M."/>
            <person name="Waite D.W."/>
            <person name="Rinke C."/>
            <person name="Skarshewski A."/>
            <person name="Chaumeil P.A."/>
            <person name="Hugenholtz P."/>
        </authorList>
    </citation>
    <scope>NUCLEOTIDE SEQUENCE [LARGE SCALE GENOMIC DNA]</scope>
    <source>
        <strain evidence="3">UBA11621</strain>
        <strain evidence="2">UBA11978</strain>
    </source>
</reference>
<dbReference type="Pfam" id="PF00581">
    <property type="entry name" value="Rhodanese"/>
    <property type="match status" value="1"/>
</dbReference>
<dbReference type="RefSeq" id="WP_196898491.1">
    <property type="nucleotide sequence ID" value="NZ_CALBIY010000075.1"/>
</dbReference>
<dbReference type="InterPro" id="IPR001763">
    <property type="entry name" value="Rhodanese-like_dom"/>
</dbReference>
<dbReference type="PANTHER" id="PTHR43031">
    <property type="entry name" value="FAD-DEPENDENT OXIDOREDUCTASE"/>
    <property type="match status" value="1"/>
</dbReference>
<evidence type="ECO:0000313" key="5">
    <source>
        <dbReference type="Proteomes" id="UP000264779"/>
    </source>
</evidence>
<organism evidence="2 4">
    <name type="scientific">Alteromonas australica</name>
    <dbReference type="NCBI Taxonomy" id="589873"/>
    <lineage>
        <taxon>Bacteria</taxon>
        <taxon>Pseudomonadati</taxon>
        <taxon>Pseudomonadota</taxon>
        <taxon>Gammaproteobacteria</taxon>
        <taxon>Alteromonadales</taxon>
        <taxon>Alteromonadaceae</taxon>
        <taxon>Alteromonas/Salinimonas group</taxon>
        <taxon>Alteromonas</taxon>
    </lineage>
</organism>
<dbReference type="EMBL" id="DONK01000045">
    <property type="protein sequence ID" value="HBU50178.1"/>
    <property type="molecule type" value="Genomic_DNA"/>
</dbReference>
<dbReference type="Gene3D" id="3.40.250.10">
    <property type="entry name" value="Rhodanese-like domain"/>
    <property type="match status" value="1"/>
</dbReference>
<proteinExistence type="predicted"/>
<protein>
    <submittedName>
        <fullName evidence="2">Rhodanese-like domain-containing protein</fullName>
    </submittedName>
</protein>
<evidence type="ECO:0000313" key="4">
    <source>
        <dbReference type="Proteomes" id="UP000263517"/>
    </source>
</evidence>
<dbReference type="InterPro" id="IPR050229">
    <property type="entry name" value="GlpE_sulfurtransferase"/>
</dbReference>
<evidence type="ECO:0000313" key="2">
    <source>
        <dbReference type="EMBL" id="HAW77083.1"/>
    </source>
</evidence>
<dbReference type="InterPro" id="IPR036873">
    <property type="entry name" value="Rhodanese-like_dom_sf"/>
</dbReference>
<dbReference type="PANTHER" id="PTHR43031:SF16">
    <property type="entry name" value="OXIDOREDUCTASE"/>
    <property type="match status" value="1"/>
</dbReference>
<dbReference type="AlphaFoldDB" id="A0A350P716"/>
<feature type="domain" description="Rhodanese" evidence="1">
    <location>
        <begin position="44"/>
        <end position="134"/>
    </location>
</feature>